<dbReference type="GO" id="GO:0015344">
    <property type="term" value="F:siderophore uptake transmembrane transporter activity"/>
    <property type="evidence" value="ECO:0007669"/>
    <property type="project" value="TreeGrafter"/>
</dbReference>
<dbReference type="InterPro" id="IPR012910">
    <property type="entry name" value="Plug_dom"/>
</dbReference>
<dbReference type="GO" id="GO:0009279">
    <property type="term" value="C:cell outer membrane"/>
    <property type="evidence" value="ECO:0007669"/>
    <property type="project" value="UniProtKB-SubCell"/>
</dbReference>
<dbReference type="PROSITE" id="PS01156">
    <property type="entry name" value="TONB_DEPENDENT_REC_2"/>
    <property type="match status" value="1"/>
</dbReference>
<dbReference type="PANTHER" id="PTHR30069:SF29">
    <property type="entry name" value="HEMOGLOBIN AND HEMOGLOBIN-HAPTOGLOBIN-BINDING PROTEIN 1-RELATED"/>
    <property type="match status" value="1"/>
</dbReference>
<dbReference type="PANTHER" id="PTHR30069">
    <property type="entry name" value="TONB-DEPENDENT OUTER MEMBRANE RECEPTOR"/>
    <property type="match status" value="1"/>
</dbReference>
<keyword evidence="2 10" id="KW-0813">Transport</keyword>
<dbReference type="Gene3D" id="2.170.130.10">
    <property type="entry name" value="TonB-dependent receptor, plug domain"/>
    <property type="match status" value="1"/>
</dbReference>
<reference evidence="15 17" key="3">
    <citation type="submission" date="2016-11" db="EMBL/GenBank/DDBJ databases">
        <title>Whole genomes of Flavobacteriaceae.</title>
        <authorList>
            <person name="Stine C."/>
            <person name="Li C."/>
            <person name="Tadesse D."/>
        </authorList>
    </citation>
    <scope>NUCLEOTIDE SEQUENCE [LARGE SCALE GENOMIC DNA]</scope>
    <source>
        <strain evidence="15 17">ATCC BAA-2541</strain>
    </source>
</reference>
<dbReference type="InterPro" id="IPR036942">
    <property type="entry name" value="Beta-barrel_TonB_sf"/>
</dbReference>
<evidence type="ECO:0000256" key="6">
    <source>
        <dbReference type="ARBA" id="ARBA00023077"/>
    </source>
</evidence>
<dbReference type="GO" id="GO:0044718">
    <property type="term" value="P:siderophore transmembrane transport"/>
    <property type="evidence" value="ECO:0007669"/>
    <property type="project" value="TreeGrafter"/>
</dbReference>
<keyword evidence="9 10" id="KW-0998">Cell outer membrane</keyword>
<evidence type="ECO:0000313" key="14">
    <source>
        <dbReference type="EMBL" id="OHT46818.1"/>
    </source>
</evidence>
<dbReference type="PROSITE" id="PS52016">
    <property type="entry name" value="TONB_DEPENDENT_REC_3"/>
    <property type="match status" value="1"/>
</dbReference>
<keyword evidence="7 10" id="KW-0472">Membrane</keyword>
<evidence type="ECO:0000313" key="15">
    <source>
        <dbReference type="EMBL" id="OXB21126.1"/>
    </source>
</evidence>
<dbReference type="Proteomes" id="UP000180252">
    <property type="component" value="Unassembled WGS sequence"/>
</dbReference>
<evidence type="ECO:0000313" key="16">
    <source>
        <dbReference type="Proteomes" id="UP000180252"/>
    </source>
</evidence>
<evidence type="ECO:0000313" key="17">
    <source>
        <dbReference type="Proteomes" id="UP000198319"/>
    </source>
</evidence>
<reference evidence="14" key="2">
    <citation type="submission" date="2016-09" db="EMBL/GenBank/DDBJ databases">
        <authorList>
            <person name="Capua I."/>
            <person name="De Benedictis P."/>
            <person name="Joannis T."/>
            <person name="Lombin L.H."/>
            <person name="Cattoli G."/>
        </authorList>
    </citation>
    <scope>NUCLEOTIDE SEQUENCE [LARGE SCALE GENOMIC DNA]</scope>
    <source>
        <strain evidence="14">MSU</strain>
    </source>
</reference>
<reference evidence="16" key="1">
    <citation type="submission" date="2016-09" db="EMBL/GenBank/DDBJ databases">
        <authorList>
            <person name="Chen S."/>
            <person name="Walker E."/>
        </authorList>
    </citation>
    <scope>NUCLEOTIDE SEQUENCE [LARGE SCALE GENOMIC DNA]</scope>
    <source>
        <strain evidence="16">MSU</strain>
    </source>
</reference>
<feature type="domain" description="TonB-dependent receptor plug" evidence="13">
    <location>
        <begin position="42"/>
        <end position="147"/>
    </location>
</feature>
<evidence type="ECO:0000256" key="8">
    <source>
        <dbReference type="ARBA" id="ARBA00023170"/>
    </source>
</evidence>
<feature type="domain" description="TonB-dependent receptor-like beta-barrel" evidence="12">
    <location>
        <begin position="264"/>
        <end position="700"/>
    </location>
</feature>
<dbReference type="Proteomes" id="UP000198319">
    <property type="component" value="Unassembled WGS sequence"/>
</dbReference>
<dbReference type="InterPro" id="IPR010917">
    <property type="entry name" value="TonB_rcpt_CS"/>
</dbReference>
<keyword evidence="3 10" id="KW-1134">Transmembrane beta strand</keyword>
<evidence type="ECO:0000259" key="12">
    <source>
        <dbReference type="Pfam" id="PF00593"/>
    </source>
</evidence>
<dbReference type="EMBL" id="MUHG01000005">
    <property type="protein sequence ID" value="OXB21126.1"/>
    <property type="molecule type" value="Genomic_DNA"/>
</dbReference>
<dbReference type="Gene3D" id="2.40.170.20">
    <property type="entry name" value="TonB-dependent receptor, beta-barrel domain"/>
    <property type="match status" value="1"/>
</dbReference>
<dbReference type="EMBL" id="MIKE01000011">
    <property type="protein sequence ID" value="OHT46818.1"/>
    <property type="molecule type" value="Genomic_DNA"/>
</dbReference>
<dbReference type="InterPro" id="IPR000531">
    <property type="entry name" value="Beta-barrel_TonB"/>
</dbReference>
<dbReference type="RefSeq" id="WP_070906464.1">
    <property type="nucleotide sequence ID" value="NZ_MIKE01000011.1"/>
</dbReference>
<evidence type="ECO:0000256" key="5">
    <source>
        <dbReference type="ARBA" id="ARBA00022729"/>
    </source>
</evidence>
<dbReference type="STRING" id="1278819.BHE19_04755"/>
<evidence type="ECO:0000256" key="11">
    <source>
        <dbReference type="RuleBase" id="RU003357"/>
    </source>
</evidence>
<keyword evidence="17" id="KW-1185">Reference proteome</keyword>
<dbReference type="Pfam" id="PF07715">
    <property type="entry name" value="Plug"/>
    <property type="match status" value="1"/>
</dbReference>
<dbReference type="Pfam" id="PF00593">
    <property type="entry name" value="TonB_dep_Rec_b-barrel"/>
    <property type="match status" value="1"/>
</dbReference>
<evidence type="ECO:0000256" key="7">
    <source>
        <dbReference type="ARBA" id="ARBA00023136"/>
    </source>
</evidence>
<dbReference type="SUPFAM" id="SSF56935">
    <property type="entry name" value="Porins"/>
    <property type="match status" value="1"/>
</dbReference>
<accession>A0A1S1JAQ2</accession>
<keyword evidence="4 10" id="KW-0812">Transmembrane</keyword>
<evidence type="ECO:0000256" key="9">
    <source>
        <dbReference type="ARBA" id="ARBA00023237"/>
    </source>
</evidence>
<comment type="caution">
    <text evidence="14">The sequence shown here is derived from an EMBL/GenBank/DDBJ whole genome shotgun (WGS) entry which is preliminary data.</text>
</comment>
<keyword evidence="5" id="KW-0732">Signal</keyword>
<name>A0A1S1JAQ2_9FLAO</name>
<organism evidence="14 16">
    <name type="scientific">Flavobacterium tructae</name>
    <dbReference type="NCBI Taxonomy" id="1114873"/>
    <lineage>
        <taxon>Bacteria</taxon>
        <taxon>Pseudomonadati</taxon>
        <taxon>Bacteroidota</taxon>
        <taxon>Flavobacteriia</taxon>
        <taxon>Flavobacteriales</taxon>
        <taxon>Flavobacteriaceae</taxon>
        <taxon>Flavobacterium</taxon>
    </lineage>
</organism>
<evidence type="ECO:0000256" key="2">
    <source>
        <dbReference type="ARBA" id="ARBA00022448"/>
    </source>
</evidence>
<keyword evidence="6 11" id="KW-0798">TonB box</keyword>
<evidence type="ECO:0000256" key="1">
    <source>
        <dbReference type="ARBA" id="ARBA00004571"/>
    </source>
</evidence>
<evidence type="ECO:0008006" key="18">
    <source>
        <dbReference type="Google" id="ProtNLM"/>
    </source>
</evidence>
<protein>
    <recommendedName>
        <fullName evidence="18">TonB-dependent receptor</fullName>
    </recommendedName>
</protein>
<evidence type="ECO:0000256" key="3">
    <source>
        <dbReference type="ARBA" id="ARBA00022452"/>
    </source>
</evidence>
<gene>
    <name evidence="15" type="ORF">B0A71_05940</name>
    <name evidence="14" type="ORF">BHE19_04755</name>
</gene>
<sequence>MKKIHFLTAFFGVIAAYSQQISDTTEPKKLKEVHIITERYSKSTQDMKHISQKEIEFQKSQNTADLLANTGSVFVQKSQQGGGSPVLRGFESNKILLLIDGIRMNNLIYRAGHLQNIITVDENSLEQIDVLFGPASTIFGSDALGGAINMRTKNPMFLSQTDNKMFSGNAMSRYNSANKGSTQYFDINFAGKRWSSLSSFSYNNYGDLRMGANTNGKNGSFGERPQYVETTNNVDNLIQNENPLIQKFSGYKQYNAMQKILFQQDEYTQHSLNLQYSSSSDVPRYDRLTDPSGSGLKYAVWNYGPQKRFLSAYKFSKQKALFNSDMNLGVSYQNIEESRISRKFNDDKTKSQVEKVNVFAFNADFRRKLGKGDFLYGTEFFYDNLNSTATSSNRITGIVSPTDTRYPNGINHTFRADVFATYNEKINETTFYNLGIRTGYSSLKSTIANNSFFRLPYNVIEQSNFTYSGTAGIAKNIQSTKLVFNLASGYRVPNVDDLGKLFESVPGTLIVPNRNIAPEKSVTADFTVAFGQGKRVQFDNTVYYTRLFDAIVTDHFLYNGQSSVIYEGVQSEVFAMQNKGNAYIGGFSSTLKMAITKPLGIYGMITFTKGEIMDRAGNTPLDHISPMYGKAGLKYENKVMLLDFYTLFNGKKDISDYSTNGEDNQKYAPKEGMPAWQTFNFKTSFMVDKNISLYAGIENILDLQYRVFASGINASGRNISVAAKYRF</sequence>
<proteinExistence type="inferred from homology"/>
<evidence type="ECO:0000259" key="13">
    <source>
        <dbReference type="Pfam" id="PF07715"/>
    </source>
</evidence>
<comment type="subcellular location">
    <subcellularLocation>
        <location evidence="1 10">Cell outer membrane</location>
        <topology evidence="1 10">Multi-pass membrane protein</topology>
    </subcellularLocation>
</comment>
<evidence type="ECO:0000256" key="10">
    <source>
        <dbReference type="PROSITE-ProRule" id="PRU01360"/>
    </source>
</evidence>
<dbReference type="InterPro" id="IPR039426">
    <property type="entry name" value="TonB-dep_rcpt-like"/>
</dbReference>
<comment type="similarity">
    <text evidence="10 11">Belongs to the TonB-dependent receptor family.</text>
</comment>
<dbReference type="AlphaFoldDB" id="A0A1S1JAQ2"/>
<dbReference type="OrthoDB" id="9764669at2"/>
<dbReference type="InterPro" id="IPR037066">
    <property type="entry name" value="Plug_dom_sf"/>
</dbReference>
<keyword evidence="8" id="KW-0675">Receptor</keyword>
<evidence type="ECO:0000256" key="4">
    <source>
        <dbReference type="ARBA" id="ARBA00022692"/>
    </source>
</evidence>